<dbReference type="PANTHER" id="PTHR40942:SF4">
    <property type="entry name" value="CYTOCHROME C5"/>
    <property type="match status" value="1"/>
</dbReference>
<evidence type="ECO:0000256" key="2">
    <source>
        <dbReference type="ARBA" id="ARBA00022617"/>
    </source>
</evidence>
<dbReference type="Proteomes" id="UP000265619">
    <property type="component" value="Unassembled WGS sequence"/>
</dbReference>
<dbReference type="PRINTS" id="PR00607">
    <property type="entry name" value="CYTCHROMECIE"/>
</dbReference>
<organism evidence="9 10">
    <name type="scientific">Acidovorax cavernicola</name>
    <dbReference type="NCBI Taxonomy" id="1675792"/>
    <lineage>
        <taxon>Bacteria</taxon>
        <taxon>Pseudomonadati</taxon>
        <taxon>Pseudomonadota</taxon>
        <taxon>Betaproteobacteria</taxon>
        <taxon>Burkholderiales</taxon>
        <taxon>Comamonadaceae</taxon>
        <taxon>Acidovorax</taxon>
    </lineage>
</organism>
<feature type="transmembrane region" description="Helical" evidence="7">
    <location>
        <begin position="20"/>
        <end position="42"/>
    </location>
</feature>
<dbReference type="PROSITE" id="PS51007">
    <property type="entry name" value="CYTC"/>
    <property type="match status" value="1"/>
</dbReference>
<dbReference type="AlphaFoldDB" id="A0A9X8GRT0"/>
<protein>
    <submittedName>
        <fullName evidence="9">Cytochrome c5 family protein</fullName>
    </submittedName>
</protein>
<keyword evidence="10" id="KW-1185">Reference proteome</keyword>
<keyword evidence="3 6" id="KW-0479">Metal-binding</keyword>
<evidence type="ECO:0000256" key="1">
    <source>
        <dbReference type="ARBA" id="ARBA00022448"/>
    </source>
</evidence>
<dbReference type="Pfam" id="PF13442">
    <property type="entry name" value="Cytochrome_CBB3"/>
    <property type="match status" value="1"/>
</dbReference>
<keyword evidence="4" id="KW-0249">Electron transport</keyword>
<evidence type="ECO:0000256" key="3">
    <source>
        <dbReference type="ARBA" id="ARBA00022723"/>
    </source>
</evidence>
<evidence type="ECO:0000256" key="4">
    <source>
        <dbReference type="ARBA" id="ARBA00022982"/>
    </source>
</evidence>
<feature type="domain" description="Cytochrome c" evidence="8">
    <location>
        <begin position="76"/>
        <end position="155"/>
    </location>
</feature>
<sequence>MSATPHEEAHAGPIKNPKQLLIAVFLSFVIPVLVIIGLVMFVNSGSKPGPGAANPEMAKALRLQKVGQVEIRDANRPLRGGEAVYNGQCAACHAAGVAGAPKFGDAAAWGPRLAHGFEALVEAALKGKGAMAPQGGGDFNDTEIARGVVFMANAAGA</sequence>
<keyword evidence="5 6" id="KW-0408">Iron</keyword>
<dbReference type="InterPro" id="IPR036909">
    <property type="entry name" value="Cyt_c-like_dom_sf"/>
</dbReference>
<proteinExistence type="predicted"/>
<dbReference type="InterPro" id="IPR002323">
    <property type="entry name" value="Cyt_CIE"/>
</dbReference>
<evidence type="ECO:0000256" key="7">
    <source>
        <dbReference type="SAM" id="Phobius"/>
    </source>
</evidence>
<dbReference type="GO" id="GO:0020037">
    <property type="term" value="F:heme binding"/>
    <property type="evidence" value="ECO:0007669"/>
    <property type="project" value="InterPro"/>
</dbReference>
<evidence type="ECO:0000313" key="9">
    <source>
        <dbReference type="EMBL" id="RIX71394.1"/>
    </source>
</evidence>
<keyword evidence="7" id="KW-0472">Membrane</keyword>
<evidence type="ECO:0000313" key="10">
    <source>
        <dbReference type="Proteomes" id="UP000265619"/>
    </source>
</evidence>
<dbReference type="PANTHER" id="PTHR40942">
    <property type="match status" value="1"/>
</dbReference>
<evidence type="ECO:0000256" key="5">
    <source>
        <dbReference type="ARBA" id="ARBA00023004"/>
    </source>
</evidence>
<dbReference type="GO" id="GO:0005506">
    <property type="term" value="F:iron ion binding"/>
    <property type="evidence" value="ECO:0007669"/>
    <property type="project" value="InterPro"/>
</dbReference>
<keyword evidence="7" id="KW-1133">Transmembrane helix</keyword>
<comment type="caution">
    <text evidence="9">The sequence shown here is derived from an EMBL/GenBank/DDBJ whole genome shotgun (WGS) entry which is preliminary data.</text>
</comment>
<dbReference type="SUPFAM" id="SSF46626">
    <property type="entry name" value="Cytochrome c"/>
    <property type="match status" value="1"/>
</dbReference>
<gene>
    <name evidence="9" type="ORF">D3H34_32010</name>
</gene>
<keyword evidence="1" id="KW-0813">Transport</keyword>
<reference evidence="9 10" key="1">
    <citation type="submission" date="2018-09" db="EMBL/GenBank/DDBJ databases">
        <title>Acidovorax cavernicola nov. sp. isolated from Gruta de las Maravillas (Aracena, Spain).</title>
        <authorList>
            <person name="Jurado V."/>
            <person name="Gutierrez-Patricio S."/>
            <person name="Gonzalez-Pimentel J.L."/>
            <person name="Miller A.Z."/>
            <person name="Laiz L."/>
            <person name="Saiz-Jimenez C."/>
        </authorList>
    </citation>
    <scope>NUCLEOTIDE SEQUENCE [LARGE SCALE GENOMIC DNA]</scope>
    <source>
        <strain evidence="9 10">1011MAR4D40.2</strain>
    </source>
</reference>
<name>A0A9X8GRT0_9BURK</name>
<dbReference type="OrthoDB" id="9814708at2"/>
<keyword evidence="2 6" id="KW-0349">Heme</keyword>
<dbReference type="Gene3D" id="1.10.760.10">
    <property type="entry name" value="Cytochrome c-like domain"/>
    <property type="match status" value="1"/>
</dbReference>
<dbReference type="InterPro" id="IPR009056">
    <property type="entry name" value="Cyt_c-like_dom"/>
</dbReference>
<dbReference type="GO" id="GO:0009055">
    <property type="term" value="F:electron transfer activity"/>
    <property type="evidence" value="ECO:0007669"/>
    <property type="project" value="InterPro"/>
</dbReference>
<evidence type="ECO:0000259" key="8">
    <source>
        <dbReference type="PROSITE" id="PS51007"/>
    </source>
</evidence>
<accession>A0A9X8GRT0</accession>
<feature type="non-terminal residue" evidence="9">
    <location>
        <position position="157"/>
    </location>
</feature>
<dbReference type="RefSeq" id="WP_147400561.1">
    <property type="nucleotide sequence ID" value="NZ_QXMN01000161.1"/>
</dbReference>
<keyword evidence="7" id="KW-0812">Transmembrane</keyword>
<evidence type="ECO:0000256" key="6">
    <source>
        <dbReference type="PROSITE-ProRule" id="PRU00433"/>
    </source>
</evidence>
<dbReference type="EMBL" id="QXMN01000161">
    <property type="protein sequence ID" value="RIX71394.1"/>
    <property type="molecule type" value="Genomic_DNA"/>
</dbReference>